<reference evidence="9 10" key="1">
    <citation type="submission" date="2016-10" db="EMBL/GenBank/DDBJ databases">
        <authorList>
            <person name="de Groot N.N."/>
        </authorList>
    </citation>
    <scope>NUCLEOTIDE SEQUENCE [LARGE SCALE GENOMIC DNA]</scope>
    <source>
        <strain evidence="9 10">DSM 100674</strain>
    </source>
</reference>
<comment type="similarity">
    <text evidence="7">Belongs to the TRAP transporter large permease family.</text>
</comment>
<evidence type="ECO:0000313" key="9">
    <source>
        <dbReference type="EMBL" id="SEK86942.1"/>
    </source>
</evidence>
<dbReference type="GO" id="GO:0022857">
    <property type="term" value="F:transmembrane transporter activity"/>
    <property type="evidence" value="ECO:0007669"/>
    <property type="project" value="UniProtKB-UniRule"/>
</dbReference>
<sequence length="431" mass="45917">MNGPLVMAAAFVLAMAIGVPIPFAAGLATVAGLLIADIPLTLMAQAAWTAFEPFPLVTIPLFILAGQLMEQGGMSEKLVAIAQRLVGTYKGGMGLVTVVACMFFAALSGSGPATTAAIGSITIPAMQREGYRSRFAGAIAASAGALGSMIPPSNLLIIFALVTDVSIPRLFLAGIVPGILLGLMLMVVVFVISWKNNYGGTGERFHWGPLLWAMWDGKWAIFAPILILGGIYAGIFTPSEAAAVAVAYGLFVGLFIYKGLTWAKLLQAFKFTAIVIGSVLFILGSTKAFGQLVTIFDIPSGILDLFQGLVAYPWLIMLLIGVFYIVVGMWLESIPQIIIFTAVFFPLVTNLGIDPVVFGIFTVMTCEIGFLTPPIGVNLFVAARISKITIEDISVGVLPLLIPYILMLLLLVFFSGWVTWLPDLVYGPQLR</sequence>
<dbReference type="InterPro" id="IPR004681">
    <property type="entry name" value="TRAP_DctM"/>
</dbReference>
<dbReference type="PANTHER" id="PTHR33362:SF2">
    <property type="entry name" value="TRAP TRANSPORTER LARGE PERMEASE PROTEIN"/>
    <property type="match status" value="1"/>
</dbReference>
<proteinExistence type="inferred from homology"/>
<keyword evidence="2" id="KW-1003">Cell membrane</keyword>
<feature type="transmembrane region" description="Helical" evidence="7">
    <location>
        <begin position="47"/>
        <end position="69"/>
    </location>
</feature>
<dbReference type="NCBIfam" id="TIGR00786">
    <property type="entry name" value="dctM"/>
    <property type="match status" value="1"/>
</dbReference>
<dbReference type="PANTHER" id="PTHR33362">
    <property type="entry name" value="SIALIC ACID TRAP TRANSPORTER PERMEASE PROTEIN SIAT-RELATED"/>
    <property type="match status" value="1"/>
</dbReference>
<dbReference type="PIRSF" id="PIRSF006066">
    <property type="entry name" value="HI0050"/>
    <property type="match status" value="1"/>
</dbReference>
<comment type="subunit">
    <text evidence="7">The complex comprises the extracytoplasmic solute receptor protein and the two transmembrane proteins.</text>
</comment>
<evidence type="ECO:0000256" key="4">
    <source>
        <dbReference type="ARBA" id="ARBA00022692"/>
    </source>
</evidence>
<evidence type="ECO:0000256" key="5">
    <source>
        <dbReference type="ARBA" id="ARBA00022989"/>
    </source>
</evidence>
<comment type="subcellular location">
    <subcellularLocation>
        <location evidence="1 7">Cell inner membrane</location>
        <topology evidence="1 7">Multi-pass membrane protein</topology>
    </subcellularLocation>
</comment>
<feature type="transmembrane region" description="Helical" evidence="7">
    <location>
        <begin position="393"/>
        <end position="418"/>
    </location>
</feature>
<evidence type="ECO:0000256" key="1">
    <source>
        <dbReference type="ARBA" id="ARBA00004429"/>
    </source>
</evidence>
<accession>A0A1H7KJJ7</accession>
<feature type="transmembrane region" description="Helical" evidence="7">
    <location>
        <begin position="95"/>
        <end position="123"/>
    </location>
</feature>
<feature type="domain" description="TRAP C4-dicarboxylate transport system permease DctM subunit" evidence="8">
    <location>
        <begin position="10"/>
        <end position="415"/>
    </location>
</feature>
<dbReference type="EMBL" id="FOAG01000002">
    <property type="protein sequence ID" value="SEK86942.1"/>
    <property type="molecule type" value="Genomic_DNA"/>
</dbReference>
<feature type="transmembrane region" description="Helical" evidence="7">
    <location>
        <begin position="215"/>
        <end position="235"/>
    </location>
</feature>
<evidence type="ECO:0000256" key="7">
    <source>
        <dbReference type="RuleBase" id="RU369079"/>
    </source>
</evidence>
<keyword evidence="3 7" id="KW-0997">Cell inner membrane</keyword>
<organism evidence="9 10">
    <name type="scientific">Roseovarius azorensis</name>
    <dbReference type="NCBI Taxonomy" id="1287727"/>
    <lineage>
        <taxon>Bacteria</taxon>
        <taxon>Pseudomonadati</taxon>
        <taxon>Pseudomonadota</taxon>
        <taxon>Alphaproteobacteria</taxon>
        <taxon>Rhodobacterales</taxon>
        <taxon>Roseobacteraceae</taxon>
        <taxon>Roseovarius</taxon>
    </lineage>
</organism>
<keyword evidence="10" id="KW-1185">Reference proteome</keyword>
<evidence type="ECO:0000256" key="3">
    <source>
        <dbReference type="ARBA" id="ARBA00022519"/>
    </source>
</evidence>
<evidence type="ECO:0000313" key="10">
    <source>
        <dbReference type="Proteomes" id="UP000199582"/>
    </source>
</evidence>
<evidence type="ECO:0000256" key="2">
    <source>
        <dbReference type="ARBA" id="ARBA00022475"/>
    </source>
</evidence>
<keyword evidence="5 7" id="KW-1133">Transmembrane helix</keyword>
<protein>
    <recommendedName>
        <fullName evidence="7">TRAP transporter large permease protein</fullName>
    </recommendedName>
</protein>
<keyword evidence="7" id="KW-0813">Transport</keyword>
<keyword evidence="4 7" id="KW-0812">Transmembrane</keyword>
<dbReference type="GO" id="GO:0005886">
    <property type="term" value="C:plasma membrane"/>
    <property type="evidence" value="ECO:0007669"/>
    <property type="project" value="UniProtKB-SubCell"/>
</dbReference>
<dbReference type="Proteomes" id="UP000199582">
    <property type="component" value="Unassembled WGS sequence"/>
</dbReference>
<dbReference type="RefSeq" id="WP_093033175.1">
    <property type="nucleotide sequence ID" value="NZ_FOAG01000002.1"/>
</dbReference>
<evidence type="ECO:0000259" key="8">
    <source>
        <dbReference type="Pfam" id="PF06808"/>
    </source>
</evidence>
<feature type="transmembrane region" description="Helical" evidence="7">
    <location>
        <begin position="171"/>
        <end position="194"/>
    </location>
</feature>
<dbReference type="OrthoDB" id="9790209at2"/>
<dbReference type="Pfam" id="PF06808">
    <property type="entry name" value="DctM"/>
    <property type="match status" value="1"/>
</dbReference>
<feature type="transmembrane region" description="Helical" evidence="7">
    <location>
        <begin position="241"/>
        <end position="257"/>
    </location>
</feature>
<dbReference type="AlphaFoldDB" id="A0A1H7KJJ7"/>
<comment type="function">
    <text evidence="7">Part of the tripartite ATP-independent periplasmic (TRAP) transport system.</text>
</comment>
<feature type="transmembrane region" description="Helical" evidence="7">
    <location>
        <begin position="359"/>
        <end position="381"/>
    </location>
</feature>
<name>A0A1H7KJJ7_9RHOB</name>
<keyword evidence="6 7" id="KW-0472">Membrane</keyword>
<gene>
    <name evidence="9" type="ORF">SAMN05443999_102437</name>
</gene>
<dbReference type="InterPro" id="IPR010656">
    <property type="entry name" value="DctM"/>
</dbReference>
<feature type="transmembrane region" description="Helical" evidence="7">
    <location>
        <begin position="135"/>
        <end position="159"/>
    </location>
</feature>
<dbReference type="STRING" id="1287727.SAMN05443999_102437"/>
<feature type="transmembrane region" description="Helical" evidence="7">
    <location>
        <begin position="269"/>
        <end position="289"/>
    </location>
</feature>
<feature type="transmembrane region" description="Helical" evidence="7">
    <location>
        <begin position="309"/>
        <end position="327"/>
    </location>
</feature>
<evidence type="ECO:0000256" key="6">
    <source>
        <dbReference type="ARBA" id="ARBA00023136"/>
    </source>
</evidence>
<feature type="transmembrane region" description="Helical" evidence="7">
    <location>
        <begin position="6"/>
        <end position="35"/>
    </location>
</feature>